<evidence type="ECO:0000256" key="1">
    <source>
        <dbReference type="SAM" id="MobiDB-lite"/>
    </source>
</evidence>
<dbReference type="Gene3D" id="3.10.290.30">
    <property type="entry name" value="MM3350-like"/>
    <property type="match status" value="1"/>
</dbReference>
<organism evidence="3 4">
    <name type="scientific">Nemorincola caseinilytica</name>
    <dbReference type="NCBI Taxonomy" id="2054315"/>
    <lineage>
        <taxon>Bacteria</taxon>
        <taxon>Pseudomonadati</taxon>
        <taxon>Bacteroidota</taxon>
        <taxon>Chitinophagia</taxon>
        <taxon>Chitinophagales</taxon>
        <taxon>Chitinophagaceae</taxon>
        <taxon>Nemorincola</taxon>
    </lineage>
</organism>
<feature type="domain" description="Plasmid pRiA4b Orf3-like" evidence="2">
    <location>
        <begin position="12"/>
        <end position="136"/>
    </location>
</feature>
<accession>A0ABP8N9M1</accession>
<comment type="caution">
    <text evidence="3">The sequence shown here is derived from an EMBL/GenBank/DDBJ whole genome shotgun (WGS) entry which is preliminary data.</text>
</comment>
<evidence type="ECO:0000313" key="4">
    <source>
        <dbReference type="Proteomes" id="UP001500067"/>
    </source>
</evidence>
<dbReference type="SUPFAM" id="SSF159941">
    <property type="entry name" value="MM3350-like"/>
    <property type="match status" value="1"/>
</dbReference>
<proteinExistence type="predicted"/>
<evidence type="ECO:0000259" key="2">
    <source>
        <dbReference type="Pfam" id="PF07929"/>
    </source>
</evidence>
<keyword evidence="4" id="KW-1185">Reference proteome</keyword>
<dbReference type="EMBL" id="BAABFA010000007">
    <property type="protein sequence ID" value="GAA4462179.1"/>
    <property type="molecule type" value="Genomic_DNA"/>
</dbReference>
<dbReference type="Pfam" id="PF07929">
    <property type="entry name" value="PRiA4_ORF3"/>
    <property type="match status" value="1"/>
</dbReference>
<sequence>MAILRFRVYWEEDDQTYRDIELQVGQTFMDLHQCIVKAFEFDGKHSASFFESNDKWERSGREFNSEVLANKKDAPALSMTKTPVSALISVPDQKFIYVYDPAKKWSFLVELIGVSKEETFRRVYPFVLRKEGLAPAQYGIKGVSVDKIMEIEEKYDLGADEMAEGFGNEGEGEGESSSEGGESYTEDTGSDY</sequence>
<name>A0ABP8N9M1_9BACT</name>
<gene>
    <name evidence="3" type="ORF">GCM10023093_08270</name>
</gene>
<evidence type="ECO:0000313" key="3">
    <source>
        <dbReference type="EMBL" id="GAA4462179.1"/>
    </source>
</evidence>
<reference evidence="4" key="1">
    <citation type="journal article" date="2019" name="Int. J. Syst. Evol. Microbiol.">
        <title>The Global Catalogue of Microorganisms (GCM) 10K type strain sequencing project: providing services to taxonomists for standard genome sequencing and annotation.</title>
        <authorList>
            <consortium name="The Broad Institute Genomics Platform"/>
            <consortium name="The Broad Institute Genome Sequencing Center for Infectious Disease"/>
            <person name="Wu L."/>
            <person name="Ma J."/>
        </authorList>
    </citation>
    <scope>NUCLEOTIDE SEQUENCE [LARGE SCALE GENOMIC DNA]</scope>
    <source>
        <strain evidence="4">JCM 32105</strain>
    </source>
</reference>
<feature type="region of interest" description="Disordered" evidence="1">
    <location>
        <begin position="160"/>
        <end position="192"/>
    </location>
</feature>
<dbReference type="Proteomes" id="UP001500067">
    <property type="component" value="Unassembled WGS sequence"/>
</dbReference>
<protein>
    <recommendedName>
        <fullName evidence="2">Plasmid pRiA4b Orf3-like domain-containing protein</fullName>
    </recommendedName>
</protein>
<dbReference type="InterPro" id="IPR012912">
    <property type="entry name" value="Plasmid_pRiA4b_Orf3-like"/>
</dbReference>
<dbReference type="InterPro" id="IPR024047">
    <property type="entry name" value="MM3350-like_sf"/>
</dbReference>